<dbReference type="Proteomes" id="UP000324222">
    <property type="component" value="Unassembled WGS sequence"/>
</dbReference>
<keyword evidence="3" id="KW-1185">Reference proteome</keyword>
<feature type="transmembrane region" description="Helical" evidence="1">
    <location>
        <begin position="178"/>
        <end position="198"/>
    </location>
</feature>
<name>A0A5B7H1C9_PORTR</name>
<protein>
    <submittedName>
        <fullName evidence="2">Uncharacterized protein</fullName>
    </submittedName>
</protein>
<reference evidence="2 3" key="1">
    <citation type="submission" date="2019-05" db="EMBL/GenBank/DDBJ databases">
        <title>Another draft genome of Portunus trituberculatus and its Hox gene families provides insights of decapod evolution.</title>
        <authorList>
            <person name="Jeong J.-H."/>
            <person name="Song I."/>
            <person name="Kim S."/>
            <person name="Choi T."/>
            <person name="Kim D."/>
            <person name="Ryu S."/>
            <person name="Kim W."/>
        </authorList>
    </citation>
    <scope>NUCLEOTIDE SEQUENCE [LARGE SCALE GENOMIC DNA]</scope>
    <source>
        <tissue evidence="2">Muscle</tissue>
    </source>
</reference>
<comment type="caution">
    <text evidence="2">The sequence shown here is derived from an EMBL/GenBank/DDBJ whole genome shotgun (WGS) entry which is preliminary data.</text>
</comment>
<keyword evidence="1" id="KW-0472">Membrane</keyword>
<sequence length="200" mass="22017">MIHYTLEPQFNALIFSVSARHERFTLLPDPFVCCAHGPPAGATDLLAYLHAVGVQLATLGDHYACLLTQGKLTLLPRTCCTSHPRTHGPHLLIFSVPILFIPFINFASQHFITKTRAGLSINIFLLGLRAPHGTPVMVTLYSLEIRTCVLDHCFRSGSHYVVTLSRPFTTAMEKKKTVAYGCVCVCVCVCVCLGQFILNS</sequence>
<feature type="transmembrane region" description="Helical" evidence="1">
    <location>
        <begin position="88"/>
        <end position="107"/>
    </location>
</feature>
<gene>
    <name evidence="2" type="ORF">E2C01_056713</name>
</gene>
<evidence type="ECO:0000313" key="2">
    <source>
        <dbReference type="EMBL" id="MPC62624.1"/>
    </source>
</evidence>
<keyword evidence="1" id="KW-0812">Transmembrane</keyword>
<dbReference type="EMBL" id="VSRR010019880">
    <property type="protein sequence ID" value="MPC62624.1"/>
    <property type="molecule type" value="Genomic_DNA"/>
</dbReference>
<accession>A0A5B7H1C9</accession>
<dbReference type="OrthoDB" id="6288034at2759"/>
<keyword evidence="1" id="KW-1133">Transmembrane helix</keyword>
<proteinExistence type="predicted"/>
<evidence type="ECO:0000256" key="1">
    <source>
        <dbReference type="SAM" id="Phobius"/>
    </source>
</evidence>
<evidence type="ECO:0000313" key="3">
    <source>
        <dbReference type="Proteomes" id="UP000324222"/>
    </source>
</evidence>
<dbReference type="AlphaFoldDB" id="A0A5B7H1C9"/>
<organism evidence="2 3">
    <name type="scientific">Portunus trituberculatus</name>
    <name type="common">Swimming crab</name>
    <name type="synonym">Neptunus trituberculatus</name>
    <dbReference type="NCBI Taxonomy" id="210409"/>
    <lineage>
        <taxon>Eukaryota</taxon>
        <taxon>Metazoa</taxon>
        <taxon>Ecdysozoa</taxon>
        <taxon>Arthropoda</taxon>
        <taxon>Crustacea</taxon>
        <taxon>Multicrustacea</taxon>
        <taxon>Malacostraca</taxon>
        <taxon>Eumalacostraca</taxon>
        <taxon>Eucarida</taxon>
        <taxon>Decapoda</taxon>
        <taxon>Pleocyemata</taxon>
        <taxon>Brachyura</taxon>
        <taxon>Eubrachyura</taxon>
        <taxon>Portunoidea</taxon>
        <taxon>Portunidae</taxon>
        <taxon>Portuninae</taxon>
        <taxon>Portunus</taxon>
    </lineage>
</organism>